<feature type="transmembrane region" description="Helical" evidence="1">
    <location>
        <begin position="20"/>
        <end position="40"/>
    </location>
</feature>
<feature type="transmembrane region" description="Helical" evidence="1">
    <location>
        <begin position="60"/>
        <end position="83"/>
    </location>
</feature>
<keyword evidence="1" id="KW-0472">Membrane</keyword>
<proteinExistence type="predicted"/>
<keyword evidence="1" id="KW-1133">Transmembrane helix</keyword>
<name>X1TY35_9ZZZZ</name>
<reference evidence="2" key="1">
    <citation type="journal article" date="2014" name="Front. Microbiol.">
        <title>High frequency of phylogenetically diverse reductive dehalogenase-homologous genes in deep subseafloor sedimentary metagenomes.</title>
        <authorList>
            <person name="Kawai M."/>
            <person name="Futagami T."/>
            <person name="Toyoda A."/>
            <person name="Takaki Y."/>
            <person name="Nishi S."/>
            <person name="Hori S."/>
            <person name="Arai W."/>
            <person name="Tsubouchi T."/>
            <person name="Morono Y."/>
            <person name="Uchiyama I."/>
            <person name="Ito T."/>
            <person name="Fujiyama A."/>
            <person name="Inagaki F."/>
            <person name="Takami H."/>
        </authorList>
    </citation>
    <scope>NUCLEOTIDE SEQUENCE</scope>
    <source>
        <strain evidence="2">Expedition CK06-06</strain>
    </source>
</reference>
<dbReference type="EMBL" id="BARW01023492">
    <property type="protein sequence ID" value="GAI96291.1"/>
    <property type="molecule type" value="Genomic_DNA"/>
</dbReference>
<accession>X1TY35</accession>
<evidence type="ECO:0000313" key="2">
    <source>
        <dbReference type="EMBL" id="GAI96291.1"/>
    </source>
</evidence>
<comment type="caution">
    <text evidence="2">The sequence shown here is derived from an EMBL/GenBank/DDBJ whole genome shotgun (WGS) entry which is preliminary data.</text>
</comment>
<evidence type="ECO:0000256" key="1">
    <source>
        <dbReference type="SAM" id="Phobius"/>
    </source>
</evidence>
<keyword evidence="1" id="KW-0812">Transmembrane</keyword>
<sequence length="84" mass="9059">MPKENAVTQESGIKGKRTGAIIIGFGIAFLVYGIVAASLMTPGYRQLGEEYWDTLTAVGIIMARIWSISFILGSILVLIGTLVR</sequence>
<protein>
    <submittedName>
        <fullName evidence="2">Uncharacterized protein</fullName>
    </submittedName>
</protein>
<dbReference type="AlphaFoldDB" id="X1TY35"/>
<feature type="non-terminal residue" evidence="2">
    <location>
        <position position="84"/>
    </location>
</feature>
<gene>
    <name evidence="2" type="ORF">S12H4_38947</name>
</gene>
<organism evidence="2">
    <name type="scientific">marine sediment metagenome</name>
    <dbReference type="NCBI Taxonomy" id="412755"/>
    <lineage>
        <taxon>unclassified sequences</taxon>
        <taxon>metagenomes</taxon>
        <taxon>ecological metagenomes</taxon>
    </lineage>
</organism>